<evidence type="ECO:0000313" key="2">
    <source>
        <dbReference type="Proteomes" id="UP000664800"/>
    </source>
</evidence>
<sequence>MLQAVRHETNDPGLFHAFGDMGLPDSPLPPIYGKAKIGSFGLSEIEYGSDPDGLQTRTQEEMHALIQWCAQTGIQAFTT</sequence>
<gene>
    <name evidence="1" type="ORF">J0I24_04500</name>
</gene>
<name>A0A8I1MTJ8_THIA3</name>
<dbReference type="EMBL" id="JAFKMR010000012">
    <property type="protein sequence ID" value="MBN8743550.1"/>
    <property type="molecule type" value="Genomic_DNA"/>
</dbReference>
<evidence type="ECO:0000313" key="1">
    <source>
        <dbReference type="EMBL" id="MBN8743550.1"/>
    </source>
</evidence>
<proteinExistence type="predicted"/>
<protein>
    <submittedName>
        <fullName evidence="1">Uncharacterized protein</fullName>
    </submittedName>
</protein>
<dbReference type="GO" id="GO:0016627">
    <property type="term" value="F:oxidoreductase activity, acting on the CH-CH group of donors"/>
    <property type="evidence" value="ECO:0007669"/>
    <property type="project" value="InterPro"/>
</dbReference>
<reference evidence="1" key="1">
    <citation type="submission" date="2021-02" db="EMBL/GenBank/DDBJ databases">
        <title>Thiocyanate and organic carbon inputs drive convergent selection for specific autotrophic Afipia and Thiobacillus strains within complex microbiomes.</title>
        <authorList>
            <person name="Huddy R.J."/>
            <person name="Sachdeva R."/>
            <person name="Kadzinga F."/>
            <person name="Kantor R.S."/>
            <person name="Harrison S.T.L."/>
            <person name="Banfield J.F."/>
        </authorList>
    </citation>
    <scope>NUCLEOTIDE SEQUENCE</scope>
    <source>
        <strain evidence="1">SCN18_13_7_16_R3_B_64_19</strain>
    </source>
</reference>
<accession>A0A8I1MTJ8</accession>
<dbReference type="RefSeq" id="WP_041608407.1">
    <property type="nucleotide sequence ID" value="NZ_JAFKMR010000012.1"/>
</dbReference>
<organism evidence="1 2">
    <name type="scientific">Thiomonas arsenitoxydans (strain DSM 22701 / CIP 110005 / 3As)</name>
    <dbReference type="NCBI Taxonomy" id="426114"/>
    <lineage>
        <taxon>Bacteria</taxon>
        <taxon>Pseudomonadati</taxon>
        <taxon>Pseudomonadota</taxon>
        <taxon>Betaproteobacteria</taxon>
        <taxon>Burkholderiales</taxon>
        <taxon>Thiomonas</taxon>
    </lineage>
</organism>
<dbReference type="InterPro" id="IPR009100">
    <property type="entry name" value="AcylCoA_DH/oxidase_NM_dom_sf"/>
</dbReference>
<comment type="caution">
    <text evidence="1">The sequence shown here is derived from an EMBL/GenBank/DDBJ whole genome shotgun (WGS) entry which is preliminary data.</text>
</comment>
<dbReference type="AlphaFoldDB" id="A0A8I1MTJ8"/>
<dbReference type="Proteomes" id="UP000664800">
    <property type="component" value="Unassembled WGS sequence"/>
</dbReference>
<dbReference type="SUPFAM" id="SSF56645">
    <property type="entry name" value="Acyl-CoA dehydrogenase NM domain-like"/>
    <property type="match status" value="1"/>
</dbReference>